<protein>
    <recommendedName>
        <fullName evidence="3">DNA-binding protein</fullName>
    </recommendedName>
</protein>
<reference evidence="1 2" key="1">
    <citation type="submission" date="2018-09" db="EMBL/GenBank/DDBJ databases">
        <title>Phylogeny of the Shewanellaceae, and recommendation for two new genera, Pseudoshewanella and Parashewanella.</title>
        <authorList>
            <person name="Wang G."/>
        </authorList>
    </citation>
    <scope>NUCLEOTIDE SEQUENCE [LARGE SCALE GENOMIC DNA]</scope>
    <source>
        <strain evidence="1 2">C51</strain>
    </source>
</reference>
<evidence type="ECO:0000313" key="2">
    <source>
        <dbReference type="Proteomes" id="UP000281474"/>
    </source>
</evidence>
<dbReference type="SUPFAM" id="SSF46955">
    <property type="entry name" value="Putative DNA-binding domain"/>
    <property type="match status" value="1"/>
</dbReference>
<name>A0A3L8PTG8_9GAMM</name>
<dbReference type="Proteomes" id="UP000281474">
    <property type="component" value="Unassembled WGS sequence"/>
</dbReference>
<dbReference type="OrthoDB" id="6401735at2"/>
<comment type="caution">
    <text evidence="1">The sequence shown here is derived from an EMBL/GenBank/DDBJ whole genome shotgun (WGS) entry which is preliminary data.</text>
</comment>
<keyword evidence="2" id="KW-1185">Reference proteome</keyword>
<gene>
    <name evidence="1" type="ORF">D5018_19070</name>
</gene>
<evidence type="ECO:0000313" key="1">
    <source>
        <dbReference type="EMBL" id="RLV58099.1"/>
    </source>
</evidence>
<sequence>MSNSIVGKSKSSKIQQIWYSKHQLCKYLGVTYPTLVRWSKQHEDFPKPEMLHLCPVGRYDIRKVEAFLYQKPL</sequence>
<dbReference type="InterPro" id="IPR009061">
    <property type="entry name" value="DNA-bd_dom_put_sf"/>
</dbReference>
<dbReference type="AlphaFoldDB" id="A0A3L8PTG8"/>
<organism evidence="1 2">
    <name type="scientific">Parashewanella curva</name>
    <dbReference type="NCBI Taxonomy" id="2338552"/>
    <lineage>
        <taxon>Bacteria</taxon>
        <taxon>Pseudomonadati</taxon>
        <taxon>Pseudomonadota</taxon>
        <taxon>Gammaproteobacteria</taxon>
        <taxon>Alteromonadales</taxon>
        <taxon>Shewanellaceae</taxon>
        <taxon>Parashewanella</taxon>
    </lineage>
</organism>
<dbReference type="RefSeq" id="WP_121840576.1">
    <property type="nucleotide sequence ID" value="NZ_ML014847.1"/>
</dbReference>
<dbReference type="EMBL" id="QZEI01000098">
    <property type="protein sequence ID" value="RLV58099.1"/>
    <property type="molecule type" value="Genomic_DNA"/>
</dbReference>
<evidence type="ECO:0008006" key="3">
    <source>
        <dbReference type="Google" id="ProtNLM"/>
    </source>
</evidence>
<accession>A0A3L8PTG8</accession>
<proteinExistence type="predicted"/>